<feature type="transmembrane region" description="Helical" evidence="6">
    <location>
        <begin position="137"/>
        <end position="160"/>
    </location>
</feature>
<feature type="transmembrane region" description="Helical" evidence="6">
    <location>
        <begin position="438"/>
        <end position="460"/>
    </location>
</feature>
<keyword evidence="8" id="KW-1185">Reference proteome</keyword>
<feature type="transmembrane region" description="Helical" evidence="6">
    <location>
        <begin position="228"/>
        <end position="250"/>
    </location>
</feature>
<feature type="transmembrane region" description="Helical" evidence="6">
    <location>
        <begin position="502"/>
        <end position="522"/>
    </location>
</feature>
<evidence type="ECO:0000256" key="4">
    <source>
        <dbReference type="ARBA" id="ARBA00022989"/>
    </source>
</evidence>
<dbReference type="EMBL" id="CP032317">
    <property type="protein sequence ID" value="AYA36803.1"/>
    <property type="molecule type" value="Genomic_DNA"/>
</dbReference>
<organism evidence="7 8">
    <name type="scientific">Hymenobacter oligotrophus</name>
    <dbReference type="NCBI Taxonomy" id="2319843"/>
    <lineage>
        <taxon>Bacteria</taxon>
        <taxon>Pseudomonadati</taxon>
        <taxon>Bacteroidota</taxon>
        <taxon>Cytophagia</taxon>
        <taxon>Cytophagales</taxon>
        <taxon>Hymenobacteraceae</taxon>
        <taxon>Hymenobacter</taxon>
    </lineage>
</organism>
<name>A0A3B7QZZ4_9BACT</name>
<dbReference type="PANTHER" id="PTHR30250:SF11">
    <property type="entry name" value="O-ANTIGEN TRANSPORTER-RELATED"/>
    <property type="match status" value="1"/>
</dbReference>
<dbReference type="OrthoDB" id="925916at2"/>
<evidence type="ECO:0000256" key="1">
    <source>
        <dbReference type="ARBA" id="ARBA00004651"/>
    </source>
</evidence>
<feature type="transmembrane region" description="Helical" evidence="6">
    <location>
        <begin position="94"/>
        <end position="116"/>
    </location>
</feature>
<feature type="transmembrane region" description="Helical" evidence="6">
    <location>
        <begin position="340"/>
        <end position="360"/>
    </location>
</feature>
<evidence type="ECO:0000313" key="7">
    <source>
        <dbReference type="EMBL" id="AYA36803.1"/>
    </source>
</evidence>
<keyword evidence="2" id="KW-1003">Cell membrane</keyword>
<keyword evidence="3 6" id="KW-0812">Transmembrane</keyword>
<dbReference type="InterPro" id="IPR050833">
    <property type="entry name" value="Poly_Biosynth_Transport"/>
</dbReference>
<feature type="transmembrane region" description="Helical" evidence="6">
    <location>
        <begin position="472"/>
        <end position="490"/>
    </location>
</feature>
<evidence type="ECO:0000256" key="6">
    <source>
        <dbReference type="SAM" id="Phobius"/>
    </source>
</evidence>
<feature type="transmembrane region" description="Helical" evidence="6">
    <location>
        <begin position="262"/>
        <end position="281"/>
    </location>
</feature>
<evidence type="ECO:0000256" key="3">
    <source>
        <dbReference type="ARBA" id="ARBA00022692"/>
    </source>
</evidence>
<keyword evidence="4 6" id="KW-1133">Transmembrane helix</keyword>
<comment type="subcellular location">
    <subcellularLocation>
        <location evidence="1">Cell membrane</location>
        <topology evidence="1">Multi-pass membrane protein</topology>
    </subcellularLocation>
</comment>
<dbReference type="Pfam" id="PF01943">
    <property type="entry name" value="Polysacc_synt"/>
    <property type="match status" value="1"/>
</dbReference>
<evidence type="ECO:0000256" key="5">
    <source>
        <dbReference type="ARBA" id="ARBA00023136"/>
    </source>
</evidence>
<feature type="transmembrane region" description="Helical" evidence="6">
    <location>
        <begin position="166"/>
        <end position="183"/>
    </location>
</feature>
<feature type="transmembrane region" description="Helical" evidence="6">
    <location>
        <begin position="308"/>
        <end position="328"/>
    </location>
</feature>
<dbReference type="InterPro" id="IPR002797">
    <property type="entry name" value="Polysacc_synth"/>
</dbReference>
<keyword evidence="5 6" id="KW-0472">Membrane</keyword>
<feature type="transmembrane region" description="Helical" evidence="6">
    <location>
        <begin position="413"/>
        <end position="432"/>
    </location>
</feature>
<feature type="transmembrane region" description="Helical" evidence="6">
    <location>
        <begin position="204"/>
        <end position="222"/>
    </location>
</feature>
<proteinExistence type="predicted"/>
<dbReference type="PANTHER" id="PTHR30250">
    <property type="entry name" value="PST FAMILY PREDICTED COLANIC ACID TRANSPORTER"/>
    <property type="match status" value="1"/>
</dbReference>
<feature type="transmembrane region" description="Helical" evidence="6">
    <location>
        <begin position="61"/>
        <end position="82"/>
    </location>
</feature>
<reference evidence="7 8" key="1">
    <citation type="submission" date="2018-09" db="EMBL/GenBank/DDBJ databases">
        <title>Hymenobacter medium sp. nov., isolated from R2A medium.</title>
        <authorList>
            <person name="Yingchao G."/>
        </authorList>
    </citation>
    <scope>NUCLEOTIDE SEQUENCE [LARGE SCALE GENOMIC DNA]</scope>
    <source>
        <strain evidence="8">sh-6</strain>
    </source>
</reference>
<dbReference type="KEGG" id="hyh:D3Y59_06875"/>
<accession>A0A3B7QZZ4</accession>
<dbReference type="AlphaFoldDB" id="A0A3B7QZZ4"/>
<gene>
    <name evidence="7" type="ORF">D3Y59_06875</name>
</gene>
<feature type="transmembrane region" description="Helical" evidence="6">
    <location>
        <begin position="380"/>
        <end position="401"/>
    </location>
</feature>
<evidence type="ECO:0000256" key="2">
    <source>
        <dbReference type="ARBA" id="ARBA00022475"/>
    </source>
</evidence>
<evidence type="ECO:0000313" key="8">
    <source>
        <dbReference type="Proteomes" id="UP000262802"/>
    </source>
</evidence>
<dbReference type="GO" id="GO:0005886">
    <property type="term" value="C:plasma membrane"/>
    <property type="evidence" value="ECO:0007669"/>
    <property type="project" value="UniProtKB-SubCell"/>
</dbReference>
<dbReference type="Proteomes" id="UP000262802">
    <property type="component" value="Chromosome"/>
</dbReference>
<sequence length="532" mass="58772">MARGRVTNKCVRTCGLLRGSKRLRRGKSRFLTSKATTKTGYERLFGSFAAHLSHTCRIKRFFGNIGLAVLLNLLVKPGWVVLENVVQDRIGHAAFGTFAALLNFTLVLASVSDLGLTQHTTKRVAAEPGFLPEYFPTVLPLRGALGVAFLGVMVGGGWLMGYRGHTLLLLAAIGVGLLLTQYAQFLRGAVQAHQHFNTDAWLSVLEKLLLFGLVLALLPIGISLENYVGARTVAAAFTFVLLYVLVTRLFGKLAWRPRRRQAAEMLRGSLPFALITLLYGMNERIDMLMVERLSSAQEAGYYAGAYRWVDAVMMYLWTVLPLFFAKFAHSLGSRDEQKQLLWFGQRVAAVPLLFVCAFVLFRGELLFFQFQNSSFEEVQRMTWCAKLLFLNVLVHAFFAIYSTLLTSTNFERPVSWLVAGSIGLNIGLNFVLLPRYGAVAGALNTLICAVAVSAGYLWLVQYRANIAVPWSLLGRLLAVFAGLCAGWYALQTWAALPWLAESVVAGLMFVALLFAAGVVRVAELRGLLKPRG</sequence>
<protein>
    <submittedName>
        <fullName evidence="7">Uncharacterized protein</fullName>
    </submittedName>
</protein>